<evidence type="ECO:0000313" key="3">
    <source>
        <dbReference type="EMBL" id="CAF4066379.1"/>
    </source>
</evidence>
<dbReference type="Proteomes" id="UP000663836">
    <property type="component" value="Unassembled WGS sequence"/>
</dbReference>
<evidence type="ECO:0000313" key="4">
    <source>
        <dbReference type="Proteomes" id="UP000663836"/>
    </source>
</evidence>
<evidence type="ECO:0000256" key="1">
    <source>
        <dbReference type="SAM" id="Phobius"/>
    </source>
</evidence>
<reference evidence="3" key="1">
    <citation type="submission" date="2021-02" db="EMBL/GenBank/DDBJ databases">
        <authorList>
            <person name="Nowell W R."/>
        </authorList>
    </citation>
    <scope>NUCLEOTIDE SEQUENCE</scope>
</reference>
<comment type="caution">
    <text evidence="3">The sequence shown here is derived from an EMBL/GenBank/DDBJ whole genome shotgun (WGS) entry which is preliminary data.</text>
</comment>
<proteinExistence type="predicted"/>
<evidence type="ECO:0000256" key="2">
    <source>
        <dbReference type="SAM" id="SignalP"/>
    </source>
</evidence>
<feature type="chain" id="PRO_5032706879" evidence="2">
    <location>
        <begin position="17"/>
        <end position="230"/>
    </location>
</feature>
<keyword evidence="1" id="KW-0812">Transmembrane</keyword>
<accession>A0A819SPM9</accession>
<dbReference type="EMBL" id="CAJOBD010006645">
    <property type="protein sequence ID" value="CAF4066379.1"/>
    <property type="molecule type" value="Genomic_DNA"/>
</dbReference>
<protein>
    <submittedName>
        <fullName evidence="3">Uncharacterized protein</fullName>
    </submittedName>
</protein>
<organism evidence="3 4">
    <name type="scientific">Rotaria sordida</name>
    <dbReference type="NCBI Taxonomy" id="392033"/>
    <lineage>
        <taxon>Eukaryota</taxon>
        <taxon>Metazoa</taxon>
        <taxon>Spiralia</taxon>
        <taxon>Gnathifera</taxon>
        <taxon>Rotifera</taxon>
        <taxon>Eurotatoria</taxon>
        <taxon>Bdelloidea</taxon>
        <taxon>Philodinida</taxon>
        <taxon>Philodinidae</taxon>
        <taxon>Rotaria</taxon>
    </lineage>
</organism>
<feature type="transmembrane region" description="Helical" evidence="1">
    <location>
        <begin position="208"/>
        <end position="228"/>
    </location>
</feature>
<keyword evidence="2" id="KW-0732">Signal</keyword>
<name>A0A819SPM9_9BILA</name>
<gene>
    <name evidence="3" type="ORF">JBS370_LOCUS29894</name>
</gene>
<sequence length="230" mass="25508">MLAKLILFAYILLYHGSNEDIINMGGDLNRPVNTTHKETLKVFSGNTNINSTNRCIALGISFDLWGQLPIQYPQETGNGGCDALWAKECSKNILAKLVSSFQNIKDRICGVPIPDILLQPPPGCPPKNSSHSGISSTVFLHNGTFMINSSEPTDPSKSWVYYQSDPSIDGDYNELMKYFVFTYFVGRGYISDSIDAAISSGTSTLPKMLSFNSIIFVIFDIYSIAYILRY</sequence>
<feature type="signal peptide" evidence="2">
    <location>
        <begin position="1"/>
        <end position="16"/>
    </location>
</feature>
<keyword evidence="1" id="KW-0472">Membrane</keyword>
<keyword evidence="1" id="KW-1133">Transmembrane helix</keyword>
<dbReference type="AlphaFoldDB" id="A0A819SPM9"/>